<dbReference type="SUPFAM" id="SSF52540">
    <property type="entry name" value="P-loop containing nucleoside triphosphate hydrolases"/>
    <property type="match status" value="1"/>
</dbReference>
<dbReference type="HOGENOM" id="CLU_022752_2_0_9"/>
<comment type="domain">
    <text evidence="7">Comprises of two domains. The C-terminal domain contains the binding site for glutamine and catalyzes the hydrolysis of this substrate to glutamate and ammonia. The N-terminal domain is anticipated to bind ATP and cobyrinate and catalyzes the ultimate synthesis of the diamide product. The ammonia produced via the glutaminase domain is probably translocated to the adjacent domain via a molecular tunnel, where it reacts with an activated intermediate.</text>
</comment>
<dbReference type="Gene3D" id="3.40.50.300">
    <property type="entry name" value="P-loop containing nucleotide triphosphate hydrolases"/>
    <property type="match status" value="2"/>
</dbReference>
<comment type="catalytic activity">
    <reaction evidence="7">
        <text>cob(II)yrinate + 2 L-glutamine + 2 ATP + 2 H2O = cob(II)yrinate a,c diamide + 2 L-glutamate + 2 ADP + 2 phosphate + 2 H(+)</text>
        <dbReference type="Rhea" id="RHEA:26289"/>
        <dbReference type="ChEBI" id="CHEBI:15377"/>
        <dbReference type="ChEBI" id="CHEBI:15378"/>
        <dbReference type="ChEBI" id="CHEBI:29985"/>
        <dbReference type="ChEBI" id="CHEBI:30616"/>
        <dbReference type="ChEBI" id="CHEBI:43474"/>
        <dbReference type="ChEBI" id="CHEBI:58359"/>
        <dbReference type="ChEBI" id="CHEBI:58537"/>
        <dbReference type="ChEBI" id="CHEBI:58894"/>
        <dbReference type="ChEBI" id="CHEBI:456216"/>
        <dbReference type="EC" id="6.3.5.11"/>
    </reaction>
</comment>
<dbReference type="CDD" id="cd03130">
    <property type="entry name" value="GATase1_CobB"/>
    <property type="match status" value="1"/>
</dbReference>
<dbReference type="Gene3D" id="3.40.50.880">
    <property type="match status" value="1"/>
</dbReference>
<dbReference type="RefSeq" id="WP_006691335.1">
    <property type="nucleotide sequence ID" value="NZ_GG694010.1"/>
</dbReference>
<feature type="site" description="Increases nucleophilicity of active site Cys" evidence="7">
    <location>
        <position position="432"/>
    </location>
</feature>
<evidence type="ECO:0000256" key="7">
    <source>
        <dbReference type="HAMAP-Rule" id="MF_00027"/>
    </source>
</evidence>
<dbReference type="eggNOG" id="COG1797">
    <property type="taxonomic scope" value="Bacteria"/>
</dbReference>
<keyword evidence="6 7" id="KW-0315">Glutamine amidotransferase</keyword>
<feature type="active site" description="Nucleophile" evidence="7">
    <location>
        <position position="328"/>
    </location>
</feature>
<comment type="miscellaneous">
    <text evidence="7">The a and c carboxylates of cobyrinate are activated for nucleophilic attack via formation of a phosphorylated intermediate by ATP. CbiA catalyzes first the amidation of the c-carboxylate, and then that of the a-carboxylate.</text>
</comment>
<keyword evidence="4 7" id="KW-0067">ATP-binding</keyword>
<evidence type="ECO:0000256" key="6">
    <source>
        <dbReference type="ARBA" id="ARBA00022962"/>
    </source>
</evidence>
<comment type="function">
    <text evidence="7">Catalyzes the ATP-dependent amidation of the two carboxylate groups at positions a and c of cobyrinate, using either L-glutamine or ammonia as the nitrogen source.</text>
</comment>
<comment type="caution">
    <text evidence="10">The sequence shown here is derived from an EMBL/GenBank/DDBJ whole genome shotgun (WGS) entry which is preliminary data.</text>
</comment>
<gene>
    <name evidence="7" type="primary">cbiA</name>
    <name evidence="10" type="synonym">cobB</name>
    <name evidence="10" type="ORF">HMPREF0908_0094</name>
</gene>
<dbReference type="SUPFAM" id="SSF52317">
    <property type="entry name" value="Class I glutamine amidotransferase-like"/>
    <property type="match status" value="1"/>
</dbReference>
<keyword evidence="11" id="KW-1185">Reference proteome</keyword>
<dbReference type="EC" id="6.3.5.11" evidence="7"/>
<protein>
    <recommendedName>
        <fullName evidence="7">Cobyrinate a,c-diamide synthase</fullName>
        <ecNumber evidence="7">6.3.5.11</ecNumber>
    </recommendedName>
    <alternativeName>
        <fullName evidence="7">Cobyrinic acid a,c-diamide synthetase</fullName>
    </alternativeName>
</protein>
<dbReference type="CDD" id="cd05388">
    <property type="entry name" value="CobB_N"/>
    <property type="match status" value="1"/>
</dbReference>
<dbReference type="GO" id="GO:0009236">
    <property type="term" value="P:cobalamin biosynthetic process"/>
    <property type="evidence" value="ECO:0007669"/>
    <property type="project" value="UniProtKB-UniRule"/>
</dbReference>
<dbReference type="InterPro" id="IPR002586">
    <property type="entry name" value="CobQ/CobB/MinD/ParA_Nub-bd_dom"/>
</dbReference>
<dbReference type="NCBIfam" id="TIGR00379">
    <property type="entry name" value="cobB"/>
    <property type="match status" value="1"/>
</dbReference>
<feature type="domain" description="CobB/CobQ-like glutamine amidotransferase" evidence="9">
    <location>
        <begin position="246"/>
        <end position="436"/>
    </location>
</feature>
<keyword evidence="2 7" id="KW-0436">Ligase</keyword>
<evidence type="ECO:0000256" key="1">
    <source>
        <dbReference type="ARBA" id="ARBA00001946"/>
    </source>
</evidence>
<keyword evidence="7" id="KW-0169">Cobalamin biosynthesis</keyword>
<proteinExistence type="inferred from homology"/>
<keyword evidence="3 7" id="KW-0547">Nucleotide-binding</keyword>
<sequence>MQWNIPRIVIAATQSGAGKTTLTAGLLAALRARGLSVQSFKVGPDYIDLGYHRIAGGRTGHNLDTWLVPEARLAEIFVRECRGADIAVIEGVMGLYDGGRRGISSTAAIAKVLDAPVLLVMDVKSVGASAAATALGFRRYDPNVNLAGVLLNRLGSGTHEAMVRTAMAGIDMPVYGSLRRDASFVLPERHLGLTPVEEHEAQAMIQCLGACVETGLDIDRIMALANTAPPLSSAAGEELPPQHQCRIAVARDEAFSFYYAASLDELRACGAELVEFSPLHDAALPNVDGIIIGGGFPEMFAADLARNTAMRSAIRAASEAGMPIYAECGGYMYLMRSMVDFAGAEHEMAGVFAARARMTERLQMVGYVEAEQTEDTILGAAGLILHGHEFHFSVEETEAEEADRPFRFTKLRSGAQYPAGHRRSNTLGSYLHLHFAGCRSAAEHFVEACHQWGRSFS</sequence>
<keyword evidence="5 7" id="KW-0460">Magnesium</keyword>
<evidence type="ECO:0000256" key="3">
    <source>
        <dbReference type="ARBA" id="ARBA00022741"/>
    </source>
</evidence>
<dbReference type="UniPathway" id="UPA00148">
    <property type="reaction ID" value="UER00231"/>
</dbReference>
<dbReference type="InterPro" id="IPR011698">
    <property type="entry name" value="GATase_3"/>
</dbReference>
<dbReference type="InterPro" id="IPR029062">
    <property type="entry name" value="Class_I_gatase-like"/>
</dbReference>
<dbReference type="InterPro" id="IPR027417">
    <property type="entry name" value="P-loop_NTPase"/>
</dbReference>
<dbReference type="STRING" id="638302.HMPREF0908_0094"/>
<dbReference type="PROSITE" id="PS51274">
    <property type="entry name" value="GATASE_COBBQ"/>
    <property type="match status" value="1"/>
</dbReference>
<dbReference type="EMBL" id="ACLA01000002">
    <property type="protein sequence ID" value="EEQ49512.1"/>
    <property type="molecule type" value="Genomic_DNA"/>
</dbReference>
<comment type="similarity">
    <text evidence="7">Belongs to the CobB/CbiA family.</text>
</comment>
<evidence type="ECO:0000256" key="5">
    <source>
        <dbReference type="ARBA" id="ARBA00022842"/>
    </source>
</evidence>
<evidence type="ECO:0000313" key="11">
    <source>
        <dbReference type="Proteomes" id="UP000005309"/>
    </source>
</evidence>
<evidence type="ECO:0000256" key="2">
    <source>
        <dbReference type="ARBA" id="ARBA00022598"/>
    </source>
</evidence>
<dbReference type="PANTHER" id="PTHR43873">
    <property type="entry name" value="COBYRINATE A,C-DIAMIDE SYNTHASE"/>
    <property type="match status" value="1"/>
</dbReference>
<dbReference type="Pfam" id="PF07685">
    <property type="entry name" value="GATase_3"/>
    <property type="match status" value="1"/>
</dbReference>
<dbReference type="NCBIfam" id="NF002204">
    <property type="entry name" value="PRK01077.1"/>
    <property type="match status" value="1"/>
</dbReference>
<dbReference type="Proteomes" id="UP000005309">
    <property type="component" value="Unassembled WGS sequence"/>
</dbReference>
<dbReference type="HAMAP" id="MF_00027">
    <property type="entry name" value="CobB_CbiA"/>
    <property type="match status" value="1"/>
</dbReference>
<accession>C4V0Y9</accession>
<comment type="cofactor">
    <cofactor evidence="1 7">
        <name>Mg(2+)</name>
        <dbReference type="ChEBI" id="CHEBI:18420"/>
    </cofactor>
</comment>
<organism evidence="10 11">
    <name type="scientific">Selenomonas flueggei ATCC 43531</name>
    <dbReference type="NCBI Taxonomy" id="638302"/>
    <lineage>
        <taxon>Bacteria</taxon>
        <taxon>Bacillati</taxon>
        <taxon>Bacillota</taxon>
        <taxon>Negativicutes</taxon>
        <taxon>Selenomonadales</taxon>
        <taxon>Selenomonadaceae</taxon>
        <taxon>Selenomonas</taxon>
    </lineage>
</organism>
<evidence type="ECO:0000256" key="4">
    <source>
        <dbReference type="ARBA" id="ARBA00022840"/>
    </source>
</evidence>
<evidence type="ECO:0000259" key="8">
    <source>
        <dbReference type="Pfam" id="PF01656"/>
    </source>
</evidence>
<dbReference type="GO" id="GO:0005524">
    <property type="term" value="F:ATP binding"/>
    <property type="evidence" value="ECO:0007669"/>
    <property type="project" value="UniProtKB-UniRule"/>
</dbReference>
<dbReference type="PANTHER" id="PTHR43873:SF1">
    <property type="entry name" value="COBYRINATE A,C-DIAMIDE SYNTHASE"/>
    <property type="match status" value="1"/>
</dbReference>
<dbReference type="Pfam" id="PF01656">
    <property type="entry name" value="CbiA"/>
    <property type="match status" value="1"/>
</dbReference>
<evidence type="ECO:0000313" key="10">
    <source>
        <dbReference type="EMBL" id="EEQ49512.1"/>
    </source>
</evidence>
<feature type="domain" description="CobQ/CobB/MinD/ParA nucleotide binding" evidence="8">
    <location>
        <begin position="8"/>
        <end position="190"/>
    </location>
</feature>
<dbReference type="AlphaFoldDB" id="C4V0Y9"/>
<evidence type="ECO:0000259" key="9">
    <source>
        <dbReference type="Pfam" id="PF07685"/>
    </source>
</evidence>
<name>C4V0Y9_9FIRM</name>
<reference evidence="10 11" key="1">
    <citation type="submission" date="2009-04" db="EMBL/GenBank/DDBJ databases">
        <authorList>
            <person name="Qin X."/>
            <person name="Bachman B."/>
            <person name="Battles P."/>
            <person name="Bell A."/>
            <person name="Bess C."/>
            <person name="Bickham C."/>
            <person name="Chaboub L."/>
            <person name="Chen D."/>
            <person name="Coyle M."/>
            <person name="Deiros D.R."/>
            <person name="Dinh H."/>
            <person name="Forbes L."/>
            <person name="Fowler G."/>
            <person name="Francisco L."/>
            <person name="Fu Q."/>
            <person name="Gubbala S."/>
            <person name="Hale W."/>
            <person name="Han Y."/>
            <person name="Hemphill L."/>
            <person name="Highlander S.K."/>
            <person name="Hirani K."/>
            <person name="Hogues M."/>
            <person name="Jackson L."/>
            <person name="Jakkamsetti A."/>
            <person name="Javaid M."/>
            <person name="Jiang H."/>
            <person name="Korchina V."/>
            <person name="Kovar C."/>
            <person name="Lara F."/>
            <person name="Lee S."/>
            <person name="Mata R."/>
            <person name="Mathew T."/>
            <person name="Moen C."/>
            <person name="Morales K."/>
            <person name="Munidasa M."/>
            <person name="Nazareth L."/>
            <person name="Ngo R."/>
            <person name="Nguyen L."/>
            <person name="Okwuonu G."/>
            <person name="Ongeri F."/>
            <person name="Patil S."/>
            <person name="Petrosino J."/>
            <person name="Pham C."/>
            <person name="Pham P."/>
            <person name="Pu L.-L."/>
            <person name="Puazo M."/>
            <person name="Raj R."/>
            <person name="Reid J."/>
            <person name="Rouhana J."/>
            <person name="Saada N."/>
            <person name="Shang Y."/>
            <person name="Simmons D."/>
            <person name="Thornton R."/>
            <person name="Warren J."/>
            <person name="Weissenberger G."/>
            <person name="Zhang J."/>
            <person name="Zhang L."/>
            <person name="Zhou C."/>
            <person name="Zhu D."/>
            <person name="Muzny D."/>
            <person name="Worley K."/>
            <person name="Gibbs R."/>
        </authorList>
    </citation>
    <scope>NUCLEOTIDE SEQUENCE [LARGE SCALE GENOMIC DNA]</scope>
    <source>
        <strain evidence="10 11">ATCC 43531</strain>
    </source>
</reference>
<dbReference type="OrthoDB" id="9764035at2"/>
<dbReference type="GO" id="GO:0042242">
    <property type="term" value="F:cobyrinic acid a,c-diamide synthase activity"/>
    <property type="evidence" value="ECO:0007669"/>
    <property type="project" value="UniProtKB-UniRule"/>
</dbReference>
<comment type="pathway">
    <text evidence="7">Cofactor biosynthesis; adenosylcobalamin biosynthesis; cob(II)yrinate a,c-diamide from sirohydrochlorin (anaerobic route): step 10/10.</text>
</comment>
<dbReference type="InterPro" id="IPR004484">
    <property type="entry name" value="CbiA/CobB_synth"/>
</dbReference>